<gene>
    <name evidence="4" type="primary">LOC115869547</name>
</gene>
<sequence length="210" mass="23736">MRDLVTAQSQAGWKERIQREAASRVAWKLNYSHKYLREGPVPRKKPQSSSASGAHPGPATQAPHSTKVQTGWPETKGVQNQLSRGVGDQHAPPKGGRAREALGVTQGPVGQTGWKGLEMRPASPSTLQLLFQGISYDSQGRARYLQERYRQKPQEKFPYPLVSSWEYGWHIEETMKNTKTPTYGRCQPITKSFYLRNGVFPFPRQTDRLM</sequence>
<dbReference type="RefSeq" id="XP_030741471.1">
    <property type="nucleotide sequence ID" value="XM_030885611.1"/>
</dbReference>
<evidence type="ECO:0000313" key="3">
    <source>
        <dbReference type="Proteomes" id="UP000694863"/>
    </source>
</evidence>
<dbReference type="PANTHER" id="PTHR35826">
    <property type="entry name" value="PROTEIN ATP6V1FNB-LIKE"/>
    <property type="match status" value="1"/>
</dbReference>
<name>A0ABM1VJX1_ECHTE</name>
<dbReference type="PANTHER" id="PTHR35826:SF5">
    <property type="entry name" value="GENE 45521-RELATED"/>
    <property type="match status" value="1"/>
</dbReference>
<organism evidence="3 4">
    <name type="scientific">Echinops telfairi</name>
    <name type="common">Lesser hedgehog tenrec</name>
    <dbReference type="NCBI Taxonomy" id="9371"/>
    <lineage>
        <taxon>Eukaryota</taxon>
        <taxon>Metazoa</taxon>
        <taxon>Chordata</taxon>
        <taxon>Craniata</taxon>
        <taxon>Vertebrata</taxon>
        <taxon>Euteleostomi</taxon>
        <taxon>Mammalia</taxon>
        <taxon>Eutheria</taxon>
        <taxon>Afrotheria</taxon>
        <taxon>Tenrecidae</taxon>
        <taxon>Tenrecinae</taxon>
        <taxon>Echinops</taxon>
    </lineage>
</organism>
<evidence type="ECO:0000256" key="1">
    <source>
        <dbReference type="SAM" id="MobiDB-lite"/>
    </source>
</evidence>
<proteinExistence type="predicted"/>
<evidence type="ECO:0000313" key="4">
    <source>
        <dbReference type="RefSeq" id="XP_030741471.1"/>
    </source>
</evidence>
<feature type="compositionally biased region" description="Low complexity" evidence="1">
    <location>
        <begin position="48"/>
        <end position="59"/>
    </location>
</feature>
<dbReference type="GeneID" id="115869547"/>
<accession>A0ABM1VJX1</accession>
<feature type="domain" description="Sperm microtubule inner protein 1 C-terminal" evidence="2">
    <location>
        <begin position="116"/>
        <end position="203"/>
    </location>
</feature>
<dbReference type="InterPro" id="IPR054323">
    <property type="entry name" value="SPMIP1_C"/>
</dbReference>
<dbReference type="Pfam" id="PF22589">
    <property type="entry name" value="SPMIP1"/>
    <property type="match status" value="1"/>
</dbReference>
<evidence type="ECO:0000259" key="2">
    <source>
        <dbReference type="Pfam" id="PF22589"/>
    </source>
</evidence>
<feature type="region of interest" description="Disordered" evidence="1">
    <location>
        <begin position="38"/>
        <end position="115"/>
    </location>
</feature>
<keyword evidence="3" id="KW-1185">Reference proteome</keyword>
<reference evidence="4" key="1">
    <citation type="submission" date="2025-08" db="UniProtKB">
        <authorList>
            <consortium name="RefSeq"/>
        </authorList>
    </citation>
    <scope>IDENTIFICATION</scope>
</reference>
<dbReference type="Proteomes" id="UP000694863">
    <property type="component" value="Unplaced"/>
</dbReference>
<protein>
    <submittedName>
        <fullName evidence="4">Protein ATP6V1FNB</fullName>
    </submittedName>
</protein>